<feature type="non-terminal residue" evidence="1">
    <location>
        <position position="1"/>
    </location>
</feature>
<feature type="non-terminal residue" evidence="1">
    <location>
        <position position="65"/>
    </location>
</feature>
<evidence type="ECO:0000313" key="1">
    <source>
        <dbReference type="EMBL" id="KAH9331563.1"/>
    </source>
</evidence>
<dbReference type="Proteomes" id="UP000824469">
    <property type="component" value="Unassembled WGS sequence"/>
</dbReference>
<proteinExistence type="predicted"/>
<sequence>VRHEDGLCSLPVDFLHFQKNCTIKDFYAALEIEPKEALLCMAAAVHESSFRGCFGSLYNILPVSA</sequence>
<gene>
    <name evidence="1" type="ORF">KI387_003671</name>
</gene>
<dbReference type="EMBL" id="JAHRHJ020000001">
    <property type="protein sequence ID" value="KAH9331563.1"/>
    <property type="molecule type" value="Genomic_DNA"/>
</dbReference>
<evidence type="ECO:0000313" key="2">
    <source>
        <dbReference type="Proteomes" id="UP000824469"/>
    </source>
</evidence>
<protein>
    <submittedName>
        <fullName evidence="1">Uncharacterized protein</fullName>
    </submittedName>
</protein>
<keyword evidence="2" id="KW-1185">Reference proteome</keyword>
<comment type="caution">
    <text evidence="1">The sequence shown here is derived from an EMBL/GenBank/DDBJ whole genome shotgun (WGS) entry which is preliminary data.</text>
</comment>
<name>A0AA38LNE4_TAXCH</name>
<organism evidence="1 2">
    <name type="scientific">Taxus chinensis</name>
    <name type="common">Chinese yew</name>
    <name type="synonym">Taxus wallichiana var. chinensis</name>
    <dbReference type="NCBI Taxonomy" id="29808"/>
    <lineage>
        <taxon>Eukaryota</taxon>
        <taxon>Viridiplantae</taxon>
        <taxon>Streptophyta</taxon>
        <taxon>Embryophyta</taxon>
        <taxon>Tracheophyta</taxon>
        <taxon>Spermatophyta</taxon>
        <taxon>Pinopsida</taxon>
        <taxon>Pinidae</taxon>
        <taxon>Conifers II</taxon>
        <taxon>Cupressales</taxon>
        <taxon>Taxaceae</taxon>
        <taxon>Taxus</taxon>
    </lineage>
</organism>
<accession>A0AA38LNE4</accession>
<reference evidence="1 2" key="1">
    <citation type="journal article" date="2021" name="Nat. Plants">
        <title>The Taxus genome provides insights into paclitaxel biosynthesis.</title>
        <authorList>
            <person name="Xiong X."/>
            <person name="Gou J."/>
            <person name="Liao Q."/>
            <person name="Li Y."/>
            <person name="Zhou Q."/>
            <person name="Bi G."/>
            <person name="Li C."/>
            <person name="Du R."/>
            <person name="Wang X."/>
            <person name="Sun T."/>
            <person name="Guo L."/>
            <person name="Liang H."/>
            <person name="Lu P."/>
            <person name="Wu Y."/>
            <person name="Zhang Z."/>
            <person name="Ro D.K."/>
            <person name="Shang Y."/>
            <person name="Huang S."/>
            <person name="Yan J."/>
        </authorList>
    </citation>
    <scope>NUCLEOTIDE SEQUENCE [LARGE SCALE GENOMIC DNA]</scope>
    <source>
        <strain evidence="1">Ta-2019</strain>
    </source>
</reference>
<dbReference type="AlphaFoldDB" id="A0AA38LNE4"/>